<dbReference type="PROSITE" id="PS00187">
    <property type="entry name" value="TPP_ENZYMES"/>
    <property type="match status" value="1"/>
</dbReference>
<reference evidence="7 8" key="1">
    <citation type="submission" date="2021-10" db="EMBL/GenBank/DDBJ databases">
        <authorList>
            <person name="Criscuolo A."/>
        </authorList>
    </citation>
    <scope>NUCLEOTIDE SEQUENCE [LARGE SCALE GENOMIC DNA]</scope>
    <source>
        <strain evidence="8">CIP 111883</strain>
    </source>
</reference>
<dbReference type="Gene3D" id="3.40.50.970">
    <property type="match status" value="2"/>
</dbReference>
<feature type="domain" description="Thiamine pyrophosphate enzyme central" evidence="4">
    <location>
        <begin position="188"/>
        <end position="319"/>
    </location>
</feature>
<keyword evidence="7" id="KW-0808">Transferase</keyword>
<feature type="domain" description="Thiamine pyrophosphate enzyme N-terminal TPP-binding" evidence="6">
    <location>
        <begin position="1"/>
        <end position="117"/>
    </location>
</feature>
<evidence type="ECO:0000256" key="3">
    <source>
        <dbReference type="RuleBase" id="RU362132"/>
    </source>
</evidence>
<dbReference type="Pfam" id="PF02776">
    <property type="entry name" value="TPP_enzyme_N"/>
    <property type="match status" value="1"/>
</dbReference>
<sequence length="531" mass="58073">MKVSDVIVKCLENEGVEYVFGIVGKEILDLADSLSKSEKIQFVNVRHEQGAAFMADVYGRLSNKAGVCLSTLGPGATNLLTGVASAQLDHSPLVALIGQAGVERHHKESHQYLDIVKLFEPVTKWCTQAKDAQTVPAIIRKAFRMAMMEKWGAVAIALPENFSSQTIPNKPLPVNPLPESVPVREAINVAITLINNSTRPFILLGNGVMRQHAIPEIQAFINTLQAPVTHSFMAKGVLNKEHPCNYFTFGFSEKDEVIPGINEADLLIVIGFDFVEKLPKDWNQTKIPVLHMDALPAETNDYYPVESELVGNIKKTFQLLNKCELSAKPWEPAGNLKEKLLTAYKINKNQEKPANLPLSIENLLHCIEDVTAENSIVISDVGAHKVSIARTFQPKKANRLIISNGLASMGIAIPGAVGAKLACPNEPVICITGDGGALMNVAEIETAARLGLSFIIIVLNDSVLKLEQQQMDKLFGESYGVTFQNPDFTQLADAFGIVGMQAKTITEFQTVLQKSQQNSDKIVLIEAFLQN</sequence>
<accession>A0ABM8YTI2</accession>
<evidence type="ECO:0000313" key="8">
    <source>
        <dbReference type="Proteomes" id="UP000789833"/>
    </source>
</evidence>
<dbReference type="InterPro" id="IPR012000">
    <property type="entry name" value="Thiamin_PyroP_enz_cen_dom"/>
</dbReference>
<dbReference type="GO" id="GO:0003984">
    <property type="term" value="F:acetolactate synthase activity"/>
    <property type="evidence" value="ECO:0007669"/>
    <property type="project" value="UniProtKB-EC"/>
</dbReference>
<dbReference type="PANTHER" id="PTHR18968">
    <property type="entry name" value="THIAMINE PYROPHOSPHATE ENZYMES"/>
    <property type="match status" value="1"/>
</dbReference>
<dbReference type="Pfam" id="PF02775">
    <property type="entry name" value="TPP_enzyme_C"/>
    <property type="match status" value="1"/>
</dbReference>
<dbReference type="RefSeq" id="WP_230504321.1">
    <property type="nucleotide sequence ID" value="NZ_CAKJTJ010000036.1"/>
</dbReference>
<keyword evidence="2 3" id="KW-0786">Thiamine pyrophosphate</keyword>
<dbReference type="Pfam" id="PF00205">
    <property type="entry name" value="TPP_enzyme_M"/>
    <property type="match status" value="1"/>
</dbReference>
<evidence type="ECO:0000259" key="5">
    <source>
        <dbReference type="Pfam" id="PF02775"/>
    </source>
</evidence>
<dbReference type="InterPro" id="IPR000399">
    <property type="entry name" value="TPP-bd_CS"/>
</dbReference>
<protein>
    <submittedName>
        <fullName evidence="7">Acetolactate synthase</fullName>
        <ecNumber evidence="7">2.2.1.6</ecNumber>
    </submittedName>
</protein>
<dbReference type="InterPro" id="IPR029061">
    <property type="entry name" value="THDP-binding"/>
</dbReference>
<name>A0ABM8YTI2_9BACI</name>
<dbReference type="InterPro" id="IPR029035">
    <property type="entry name" value="DHS-like_NAD/FAD-binding_dom"/>
</dbReference>
<dbReference type="CDD" id="cd07035">
    <property type="entry name" value="TPP_PYR_POX_like"/>
    <property type="match status" value="1"/>
</dbReference>
<organism evidence="7 8">
    <name type="scientific">Sutcliffiella rhizosphaerae</name>
    <dbReference type="NCBI Taxonomy" id="2880967"/>
    <lineage>
        <taxon>Bacteria</taxon>
        <taxon>Bacillati</taxon>
        <taxon>Bacillota</taxon>
        <taxon>Bacilli</taxon>
        <taxon>Bacillales</taxon>
        <taxon>Bacillaceae</taxon>
        <taxon>Sutcliffiella</taxon>
    </lineage>
</organism>
<dbReference type="Gene3D" id="3.40.50.1220">
    <property type="entry name" value="TPP-binding domain"/>
    <property type="match status" value="1"/>
</dbReference>
<evidence type="ECO:0000259" key="6">
    <source>
        <dbReference type="Pfam" id="PF02776"/>
    </source>
</evidence>
<evidence type="ECO:0000256" key="1">
    <source>
        <dbReference type="ARBA" id="ARBA00007812"/>
    </source>
</evidence>
<evidence type="ECO:0000256" key="2">
    <source>
        <dbReference type="ARBA" id="ARBA00023052"/>
    </source>
</evidence>
<dbReference type="PANTHER" id="PTHR18968:SF129">
    <property type="entry name" value="ACETOLACTATE SYNTHASE"/>
    <property type="match status" value="1"/>
</dbReference>
<dbReference type="SUPFAM" id="SSF52518">
    <property type="entry name" value="Thiamin diphosphate-binding fold (THDP-binding)"/>
    <property type="match status" value="2"/>
</dbReference>
<comment type="caution">
    <text evidence="7">The sequence shown here is derived from an EMBL/GenBank/DDBJ whole genome shotgun (WGS) entry which is preliminary data.</text>
</comment>
<gene>
    <name evidence="7" type="primary">alsS</name>
    <name evidence="7" type="ORF">BACCIP111883_03938</name>
</gene>
<feature type="domain" description="Thiamine pyrophosphate enzyme TPP-binding" evidence="5">
    <location>
        <begin position="380"/>
        <end position="526"/>
    </location>
</feature>
<dbReference type="InterPro" id="IPR011766">
    <property type="entry name" value="TPP_enzyme_TPP-bd"/>
</dbReference>
<dbReference type="EC" id="2.2.1.6" evidence="7"/>
<dbReference type="SUPFAM" id="SSF52467">
    <property type="entry name" value="DHS-like NAD/FAD-binding domain"/>
    <property type="match status" value="1"/>
</dbReference>
<evidence type="ECO:0000313" key="7">
    <source>
        <dbReference type="EMBL" id="CAG9623142.1"/>
    </source>
</evidence>
<comment type="similarity">
    <text evidence="1 3">Belongs to the TPP enzyme family.</text>
</comment>
<dbReference type="EMBL" id="CAKJTJ010000036">
    <property type="protein sequence ID" value="CAG9623142.1"/>
    <property type="molecule type" value="Genomic_DNA"/>
</dbReference>
<dbReference type="InterPro" id="IPR045229">
    <property type="entry name" value="TPP_enz"/>
</dbReference>
<proteinExistence type="inferred from homology"/>
<evidence type="ECO:0000259" key="4">
    <source>
        <dbReference type="Pfam" id="PF00205"/>
    </source>
</evidence>
<dbReference type="Proteomes" id="UP000789833">
    <property type="component" value="Unassembled WGS sequence"/>
</dbReference>
<dbReference type="NCBIfam" id="NF006187">
    <property type="entry name" value="PRK08322.1"/>
    <property type="match status" value="1"/>
</dbReference>
<keyword evidence="8" id="KW-1185">Reference proteome</keyword>
<dbReference type="InterPro" id="IPR012001">
    <property type="entry name" value="Thiamin_PyroP_enz_TPP-bd_dom"/>
</dbReference>